<gene>
    <name evidence="2" type="ORF">SAMN03080599_01064</name>
</gene>
<dbReference type="OrthoDB" id="1881226at2"/>
<evidence type="ECO:0000313" key="3">
    <source>
        <dbReference type="Proteomes" id="UP000199208"/>
    </source>
</evidence>
<dbReference type="AlphaFoldDB" id="A0A1G5RVN9"/>
<evidence type="ECO:0000259" key="1">
    <source>
        <dbReference type="SMART" id="SM01003"/>
    </source>
</evidence>
<name>A0A1G5RVN9_9FIRM</name>
<dbReference type="GO" id="GO:0006524">
    <property type="term" value="P:alanine catabolic process"/>
    <property type="evidence" value="ECO:0007669"/>
    <property type="project" value="TreeGrafter"/>
</dbReference>
<dbReference type="InterPro" id="IPR007886">
    <property type="entry name" value="AlaDH/PNT_N"/>
</dbReference>
<dbReference type="STRING" id="1120920.SAMN03080599_01064"/>
<dbReference type="SMART" id="SM01003">
    <property type="entry name" value="AlaDh_PNT_N"/>
    <property type="match status" value="1"/>
</dbReference>
<dbReference type="SUPFAM" id="SSF52283">
    <property type="entry name" value="Formate/glycerate dehydrogenase catalytic domain-like"/>
    <property type="match status" value="1"/>
</dbReference>
<evidence type="ECO:0000313" key="2">
    <source>
        <dbReference type="EMBL" id="SCZ78106.1"/>
    </source>
</evidence>
<dbReference type="PANTHER" id="PTHR42795:SF1">
    <property type="entry name" value="ALANINE DEHYDROGENASE"/>
    <property type="match status" value="1"/>
</dbReference>
<protein>
    <submittedName>
        <fullName evidence="2">Alanine dehydrogenase</fullName>
    </submittedName>
</protein>
<dbReference type="RefSeq" id="WP_092589869.1">
    <property type="nucleotide sequence ID" value="NZ_FMWL01000004.1"/>
</dbReference>
<dbReference type="GO" id="GO:0005886">
    <property type="term" value="C:plasma membrane"/>
    <property type="evidence" value="ECO:0007669"/>
    <property type="project" value="TreeGrafter"/>
</dbReference>
<proteinExistence type="predicted"/>
<dbReference type="Pfam" id="PF05222">
    <property type="entry name" value="AlaDh_PNT_N"/>
    <property type="match status" value="1"/>
</dbReference>
<organism evidence="2 3">
    <name type="scientific">Acidaminobacter hydrogenoformans DSM 2784</name>
    <dbReference type="NCBI Taxonomy" id="1120920"/>
    <lineage>
        <taxon>Bacteria</taxon>
        <taxon>Bacillati</taxon>
        <taxon>Bacillota</taxon>
        <taxon>Clostridia</taxon>
        <taxon>Peptostreptococcales</taxon>
        <taxon>Acidaminobacteraceae</taxon>
        <taxon>Acidaminobacter</taxon>
    </lineage>
</organism>
<feature type="domain" description="Alanine dehydrogenase/pyridine nucleotide transhydrogenase N-terminal" evidence="1">
    <location>
        <begin position="13"/>
        <end position="143"/>
    </location>
</feature>
<reference evidence="2 3" key="1">
    <citation type="submission" date="2016-10" db="EMBL/GenBank/DDBJ databases">
        <authorList>
            <person name="de Groot N.N."/>
        </authorList>
    </citation>
    <scope>NUCLEOTIDE SEQUENCE [LARGE SCALE GENOMIC DNA]</scope>
    <source>
        <strain evidence="2 3">DSM 2784</strain>
    </source>
</reference>
<sequence>MFKSIGLPSMFSGEGEKRAFLPDFVKALRQFEVDVWIEEGYGALMGYRIEDYIRENPRVRVVSHSEAYQADMVIVLKAPSMDELDLMKRGAALVSMLHYESRPLRVERLIKNGIHSFSMDAIANDQLQRLVVTYEQTAWGGISVALDEMEKRRTDFYSEFREPYYVTIFGMGNLGVNAGRLCTKYFDEKFMERGVLGLVNGALVRYVGRSSVKSKNELRQILSGTDLLVDATKRDVFSEYILTNDLIGCLKDEAIILDLTADPYNVQTTPMQAKAFEGVPYGTLEKYVFETDAPEYAAIPAAVTTQFRRVAVSCNAWPGVFPEVSMKIYGDQLLPFLEVLMRKGVELSGESENFFDRAIYRSSMAYFLKSLEASQASNASQVSEALDL</sequence>
<accession>A0A1G5RVN9</accession>
<dbReference type="Proteomes" id="UP000199208">
    <property type="component" value="Unassembled WGS sequence"/>
</dbReference>
<dbReference type="EMBL" id="FMWL01000004">
    <property type="protein sequence ID" value="SCZ78106.1"/>
    <property type="molecule type" value="Genomic_DNA"/>
</dbReference>
<dbReference type="GO" id="GO:0000286">
    <property type="term" value="F:alanine dehydrogenase activity"/>
    <property type="evidence" value="ECO:0007669"/>
    <property type="project" value="TreeGrafter"/>
</dbReference>
<keyword evidence="3" id="KW-1185">Reference proteome</keyword>
<dbReference type="PANTHER" id="PTHR42795">
    <property type="entry name" value="ALANINE DEHYDROGENASE"/>
    <property type="match status" value="1"/>
</dbReference>
<dbReference type="Gene3D" id="3.40.50.720">
    <property type="entry name" value="NAD(P)-binding Rossmann-like Domain"/>
    <property type="match status" value="1"/>
</dbReference>